<evidence type="ECO:0000313" key="4">
    <source>
        <dbReference type="Proteomes" id="UP000199532"/>
    </source>
</evidence>
<proteinExistence type="predicted"/>
<dbReference type="SUPFAM" id="SSF53474">
    <property type="entry name" value="alpha/beta-Hydrolases"/>
    <property type="match status" value="1"/>
</dbReference>
<dbReference type="Proteomes" id="UP000199532">
    <property type="component" value="Unassembled WGS sequence"/>
</dbReference>
<dbReference type="InterPro" id="IPR029058">
    <property type="entry name" value="AB_hydrolase_fold"/>
</dbReference>
<evidence type="ECO:0000259" key="2">
    <source>
        <dbReference type="Pfam" id="PF05448"/>
    </source>
</evidence>
<dbReference type="Gene3D" id="3.40.50.1820">
    <property type="entry name" value="alpha/beta hydrolase"/>
    <property type="match status" value="1"/>
</dbReference>
<dbReference type="PANTHER" id="PTHR40111">
    <property type="entry name" value="CEPHALOSPORIN-C DEACETYLASE"/>
    <property type="match status" value="1"/>
</dbReference>
<feature type="active site" description="Nucleophile" evidence="1">
    <location>
        <position position="306"/>
    </location>
</feature>
<keyword evidence="4" id="KW-1185">Reference proteome</keyword>
<accession>A0A1H6VBA4</accession>
<dbReference type="STRING" id="408657.SAMN04487995_2834"/>
<sequence>MRNTVKSDISNSRFYLLIFFLWLSLGQNIAQPIERAVKILVAPDREDWTYKTGDKVKFTISVFQNGNPVKNAPVRYEIGPEKMEATIKESKTAANGTITVDAGTLKSPGFLRCIAFTNVDGGEYKGLATAGFEPEKIQPTVTNPADFDAFWDAAKKELASVPMDAKMTLLPERCTEKVNVYHVNLQNFRTNVRLYGILTIPKKEGKYPALLKVPGAGVRPYYGDVAMAEKDIITFEIGIHGISVIMDPSVYTDLGQGALNGYPAYNLDDKDRFYYKRVYLGCIRANDFLTSLPQFDGSNLAVTGGSQGGALSIITAGIDPRVKWLGAFYPALSDVTGYLNGRAGGWPHFFDKINMKFNNTKEKLATVGYYDVVNFARRVKVPGFYMWGYNDETCPPTSMYSAYNVTTAPKELKLYLETGHWTYPEERDMMNNWLVSKLKPGK</sequence>
<gene>
    <name evidence="3" type="ORF">SAMN04487995_2834</name>
</gene>
<feature type="active site" description="Charge relay system" evidence="1">
    <location>
        <position position="420"/>
    </location>
</feature>
<feature type="domain" description="Acetyl xylan esterase" evidence="2">
    <location>
        <begin position="138"/>
        <end position="434"/>
    </location>
</feature>
<dbReference type="RefSeq" id="WP_090336513.1">
    <property type="nucleotide sequence ID" value="NZ_FNXY01000004.1"/>
</dbReference>
<dbReference type="EMBL" id="FNXY01000004">
    <property type="protein sequence ID" value="SEI97562.1"/>
    <property type="molecule type" value="Genomic_DNA"/>
</dbReference>
<feature type="active site" description="Charge relay system" evidence="1">
    <location>
        <position position="391"/>
    </location>
</feature>
<protein>
    <submittedName>
        <fullName evidence="3">Cephalosporin-C deacetylase</fullName>
    </submittedName>
</protein>
<dbReference type="Pfam" id="PF05448">
    <property type="entry name" value="AXE1"/>
    <property type="match status" value="1"/>
</dbReference>
<name>A0A1H6VBA4_9BACT</name>
<evidence type="ECO:0000256" key="1">
    <source>
        <dbReference type="PIRSR" id="PIRSR639069-1"/>
    </source>
</evidence>
<dbReference type="AlphaFoldDB" id="A0A1H6VBA4"/>
<dbReference type="GO" id="GO:0005976">
    <property type="term" value="P:polysaccharide metabolic process"/>
    <property type="evidence" value="ECO:0007669"/>
    <property type="project" value="TreeGrafter"/>
</dbReference>
<evidence type="ECO:0000313" key="3">
    <source>
        <dbReference type="EMBL" id="SEI97562.1"/>
    </source>
</evidence>
<dbReference type="PANTHER" id="PTHR40111:SF1">
    <property type="entry name" value="CEPHALOSPORIN-C DEACETYLASE"/>
    <property type="match status" value="1"/>
</dbReference>
<dbReference type="InterPro" id="IPR039069">
    <property type="entry name" value="CE7"/>
</dbReference>
<reference evidence="3 4" key="1">
    <citation type="submission" date="2016-10" db="EMBL/GenBank/DDBJ databases">
        <authorList>
            <person name="de Groot N.N."/>
        </authorList>
    </citation>
    <scope>NUCLEOTIDE SEQUENCE [LARGE SCALE GENOMIC DNA]</scope>
    <source>
        <strain evidence="3 4">DSM 19938</strain>
    </source>
</reference>
<dbReference type="InterPro" id="IPR008391">
    <property type="entry name" value="AXE1_dom"/>
</dbReference>
<dbReference type="OrthoDB" id="3668964at2"/>
<organism evidence="3 4">
    <name type="scientific">Dyadobacter koreensis</name>
    <dbReference type="NCBI Taxonomy" id="408657"/>
    <lineage>
        <taxon>Bacteria</taxon>
        <taxon>Pseudomonadati</taxon>
        <taxon>Bacteroidota</taxon>
        <taxon>Cytophagia</taxon>
        <taxon>Cytophagales</taxon>
        <taxon>Spirosomataceae</taxon>
        <taxon>Dyadobacter</taxon>
    </lineage>
</organism>
<dbReference type="GO" id="GO:0052689">
    <property type="term" value="F:carboxylic ester hydrolase activity"/>
    <property type="evidence" value="ECO:0007669"/>
    <property type="project" value="TreeGrafter"/>
</dbReference>